<evidence type="ECO:0000313" key="1">
    <source>
        <dbReference type="EMBL" id="KAH3751023.1"/>
    </source>
</evidence>
<evidence type="ECO:0000313" key="2">
    <source>
        <dbReference type="Proteomes" id="UP000828390"/>
    </source>
</evidence>
<gene>
    <name evidence="1" type="ORF">DPMN_185564</name>
</gene>
<keyword evidence="2" id="KW-1185">Reference proteome</keyword>
<comment type="caution">
    <text evidence="1">The sequence shown here is derived from an EMBL/GenBank/DDBJ whole genome shotgun (WGS) entry which is preliminary data.</text>
</comment>
<dbReference type="EMBL" id="JAIWYP010000010">
    <property type="protein sequence ID" value="KAH3751023.1"/>
    <property type="molecule type" value="Genomic_DNA"/>
</dbReference>
<organism evidence="1 2">
    <name type="scientific">Dreissena polymorpha</name>
    <name type="common">Zebra mussel</name>
    <name type="synonym">Mytilus polymorpha</name>
    <dbReference type="NCBI Taxonomy" id="45954"/>
    <lineage>
        <taxon>Eukaryota</taxon>
        <taxon>Metazoa</taxon>
        <taxon>Spiralia</taxon>
        <taxon>Lophotrochozoa</taxon>
        <taxon>Mollusca</taxon>
        <taxon>Bivalvia</taxon>
        <taxon>Autobranchia</taxon>
        <taxon>Heteroconchia</taxon>
        <taxon>Euheterodonta</taxon>
        <taxon>Imparidentia</taxon>
        <taxon>Neoheterodontei</taxon>
        <taxon>Myida</taxon>
        <taxon>Dreissenoidea</taxon>
        <taxon>Dreissenidae</taxon>
        <taxon>Dreissena</taxon>
    </lineage>
</organism>
<dbReference type="Proteomes" id="UP000828390">
    <property type="component" value="Unassembled WGS sequence"/>
</dbReference>
<protein>
    <submittedName>
        <fullName evidence="1">Uncharacterized protein</fullName>
    </submittedName>
</protein>
<accession>A0A9D4DL93</accession>
<sequence length="62" mass="7394">MINSQRLEMTHRQRLAMTNSQRLEMTHSRLLAATSPEAWSRYENVLRRALATVYRMIMQITE</sequence>
<reference evidence="1" key="1">
    <citation type="journal article" date="2019" name="bioRxiv">
        <title>The Genome of the Zebra Mussel, Dreissena polymorpha: A Resource for Invasive Species Research.</title>
        <authorList>
            <person name="McCartney M.A."/>
            <person name="Auch B."/>
            <person name="Kono T."/>
            <person name="Mallez S."/>
            <person name="Zhang Y."/>
            <person name="Obille A."/>
            <person name="Becker A."/>
            <person name="Abrahante J.E."/>
            <person name="Garbe J."/>
            <person name="Badalamenti J.P."/>
            <person name="Herman A."/>
            <person name="Mangelson H."/>
            <person name="Liachko I."/>
            <person name="Sullivan S."/>
            <person name="Sone E.D."/>
            <person name="Koren S."/>
            <person name="Silverstein K.A.T."/>
            <person name="Beckman K.B."/>
            <person name="Gohl D.M."/>
        </authorList>
    </citation>
    <scope>NUCLEOTIDE SEQUENCE</scope>
    <source>
        <strain evidence="1">Duluth1</strain>
        <tissue evidence="1">Whole animal</tissue>
    </source>
</reference>
<proteinExistence type="predicted"/>
<name>A0A9D4DL93_DREPO</name>
<reference evidence="1" key="2">
    <citation type="submission" date="2020-11" db="EMBL/GenBank/DDBJ databases">
        <authorList>
            <person name="McCartney M.A."/>
            <person name="Auch B."/>
            <person name="Kono T."/>
            <person name="Mallez S."/>
            <person name="Becker A."/>
            <person name="Gohl D.M."/>
            <person name="Silverstein K.A.T."/>
            <person name="Koren S."/>
            <person name="Bechman K.B."/>
            <person name="Herman A."/>
            <person name="Abrahante J.E."/>
            <person name="Garbe J."/>
        </authorList>
    </citation>
    <scope>NUCLEOTIDE SEQUENCE</scope>
    <source>
        <strain evidence="1">Duluth1</strain>
        <tissue evidence="1">Whole animal</tissue>
    </source>
</reference>
<dbReference type="AlphaFoldDB" id="A0A9D4DL93"/>